<reference evidence="3 4" key="1">
    <citation type="journal article" date="2016" name="Int. J. Syst. Evol. Microbiol.">
        <title>Dermabacter jinjuensis sp. nov., a novel species of the genus Dermabacter isolated from a clinical specimen.</title>
        <authorList>
            <person name="Park Y.K."/>
            <person name="Lee K.M."/>
            <person name="Lee W.K."/>
            <person name="Cho M.J."/>
            <person name="Lee H.S."/>
            <person name="Cho Y.G."/>
            <person name="Lee Y.C."/>
            <person name="Lee W.K."/>
            <person name="Seong W.K."/>
            <person name="Hwang K.J."/>
        </authorList>
    </citation>
    <scope>NUCLEOTIDE SEQUENCE [LARGE SCALE GENOMIC DNA]</scope>
    <source>
        <strain evidence="3 4">32T</strain>
    </source>
</reference>
<dbReference type="Proteomes" id="UP000815698">
    <property type="component" value="Chromosome"/>
</dbReference>
<sequence>MPCGELRSVISIFDSADTTALFAIVALAHLTFAIPLSYIDIREHRLPNKLTLAITGAVTCTAAVTALMIPAVEKRVLGACAMAVIVGALVFVFALLCPGSIGMGDAKVTPATVVLAGLGGIPVLLGSLAWICGAGALAALWVLVRTRSTKARFAFGPIILSAPYGGLGLAILGLF</sequence>
<feature type="transmembrane region" description="Helical" evidence="1">
    <location>
        <begin position="50"/>
        <end position="69"/>
    </location>
</feature>
<evidence type="ECO:0000259" key="2">
    <source>
        <dbReference type="Pfam" id="PF01478"/>
    </source>
</evidence>
<accession>A0ABM6PM03</accession>
<dbReference type="Gene3D" id="1.20.120.1220">
    <property type="match status" value="1"/>
</dbReference>
<feature type="transmembrane region" description="Helical" evidence="1">
    <location>
        <begin position="121"/>
        <end position="144"/>
    </location>
</feature>
<keyword evidence="1" id="KW-1133">Transmembrane helix</keyword>
<feature type="transmembrane region" description="Helical" evidence="1">
    <location>
        <begin position="153"/>
        <end position="174"/>
    </location>
</feature>
<dbReference type="EMBL" id="CP023482">
    <property type="protein sequence ID" value="ATH96628.1"/>
    <property type="molecule type" value="Genomic_DNA"/>
</dbReference>
<name>A0ABM6PM03_9MICO</name>
<organism evidence="3 4">
    <name type="scientific">Dermabacter jinjuensis</name>
    <dbReference type="NCBI Taxonomy" id="1667168"/>
    <lineage>
        <taxon>Bacteria</taxon>
        <taxon>Bacillati</taxon>
        <taxon>Actinomycetota</taxon>
        <taxon>Actinomycetes</taxon>
        <taxon>Micrococcales</taxon>
        <taxon>Dermabacteraceae</taxon>
        <taxon>Dermabacter</taxon>
    </lineage>
</organism>
<evidence type="ECO:0000313" key="4">
    <source>
        <dbReference type="Proteomes" id="UP000815698"/>
    </source>
</evidence>
<gene>
    <name evidence="3" type="ORF">COP05_05625</name>
</gene>
<feature type="domain" description="Prepilin type IV endopeptidase peptidase" evidence="2">
    <location>
        <begin position="30"/>
        <end position="125"/>
    </location>
</feature>
<feature type="transmembrane region" description="Helical" evidence="1">
    <location>
        <begin position="76"/>
        <end position="101"/>
    </location>
</feature>
<feature type="transmembrane region" description="Helical" evidence="1">
    <location>
        <begin position="20"/>
        <end position="38"/>
    </location>
</feature>
<keyword evidence="1" id="KW-0812">Transmembrane</keyword>
<dbReference type="InterPro" id="IPR000045">
    <property type="entry name" value="Prepilin_IV_endopep_pep"/>
</dbReference>
<proteinExistence type="predicted"/>
<evidence type="ECO:0000313" key="3">
    <source>
        <dbReference type="EMBL" id="ATH96628.1"/>
    </source>
</evidence>
<protein>
    <recommendedName>
        <fullName evidence="2">Prepilin type IV endopeptidase peptidase domain-containing protein</fullName>
    </recommendedName>
</protein>
<evidence type="ECO:0000256" key="1">
    <source>
        <dbReference type="SAM" id="Phobius"/>
    </source>
</evidence>
<keyword evidence="4" id="KW-1185">Reference proteome</keyword>
<dbReference type="Pfam" id="PF01478">
    <property type="entry name" value="Peptidase_A24"/>
    <property type="match status" value="1"/>
</dbReference>
<keyword evidence="1" id="KW-0472">Membrane</keyword>